<keyword evidence="3" id="KW-1185">Reference proteome</keyword>
<protein>
    <recommendedName>
        <fullName evidence="1">C2H2-type domain-containing protein</fullName>
    </recommendedName>
</protein>
<organism evidence="2 3">
    <name type="scientific">Dendryphion nanum</name>
    <dbReference type="NCBI Taxonomy" id="256645"/>
    <lineage>
        <taxon>Eukaryota</taxon>
        <taxon>Fungi</taxon>
        <taxon>Dikarya</taxon>
        <taxon>Ascomycota</taxon>
        <taxon>Pezizomycotina</taxon>
        <taxon>Dothideomycetes</taxon>
        <taxon>Pleosporomycetidae</taxon>
        <taxon>Pleosporales</taxon>
        <taxon>Torulaceae</taxon>
        <taxon>Dendryphion</taxon>
    </lineage>
</organism>
<dbReference type="OrthoDB" id="4485682at2759"/>
<dbReference type="InterPro" id="IPR013087">
    <property type="entry name" value="Znf_C2H2_type"/>
</dbReference>
<accession>A0A9P9IGA3</accession>
<evidence type="ECO:0000259" key="1">
    <source>
        <dbReference type="PROSITE" id="PS00028"/>
    </source>
</evidence>
<feature type="domain" description="C2H2-type" evidence="1">
    <location>
        <begin position="79"/>
        <end position="100"/>
    </location>
</feature>
<dbReference type="Proteomes" id="UP000700596">
    <property type="component" value="Unassembled WGS sequence"/>
</dbReference>
<dbReference type="EMBL" id="JAGMWT010000011">
    <property type="protein sequence ID" value="KAH7119581.1"/>
    <property type="molecule type" value="Genomic_DNA"/>
</dbReference>
<reference evidence="2" key="1">
    <citation type="journal article" date="2021" name="Nat. Commun.">
        <title>Genetic determinants of endophytism in the Arabidopsis root mycobiome.</title>
        <authorList>
            <person name="Mesny F."/>
            <person name="Miyauchi S."/>
            <person name="Thiergart T."/>
            <person name="Pickel B."/>
            <person name="Atanasova L."/>
            <person name="Karlsson M."/>
            <person name="Huettel B."/>
            <person name="Barry K.W."/>
            <person name="Haridas S."/>
            <person name="Chen C."/>
            <person name="Bauer D."/>
            <person name="Andreopoulos W."/>
            <person name="Pangilinan J."/>
            <person name="LaButti K."/>
            <person name="Riley R."/>
            <person name="Lipzen A."/>
            <person name="Clum A."/>
            <person name="Drula E."/>
            <person name="Henrissat B."/>
            <person name="Kohler A."/>
            <person name="Grigoriev I.V."/>
            <person name="Martin F.M."/>
            <person name="Hacquard S."/>
        </authorList>
    </citation>
    <scope>NUCLEOTIDE SEQUENCE</scope>
    <source>
        <strain evidence="2">MPI-CAGE-CH-0243</strain>
    </source>
</reference>
<name>A0A9P9IGA3_9PLEO</name>
<dbReference type="AlphaFoldDB" id="A0A9P9IGA3"/>
<sequence>MPPAASSPPELRKATLADIPLIARSVFKENRPTICFVCLGDESVPAEQRLHSFSTSTDLSKHFKRRHLKYIGEAESFTCRLCRICLDGKMHVQRHAHDIHSTVS</sequence>
<evidence type="ECO:0000313" key="3">
    <source>
        <dbReference type="Proteomes" id="UP000700596"/>
    </source>
</evidence>
<comment type="caution">
    <text evidence="2">The sequence shown here is derived from an EMBL/GenBank/DDBJ whole genome shotgun (WGS) entry which is preliminary data.</text>
</comment>
<proteinExistence type="predicted"/>
<evidence type="ECO:0000313" key="2">
    <source>
        <dbReference type="EMBL" id="KAH7119581.1"/>
    </source>
</evidence>
<dbReference type="PROSITE" id="PS00028">
    <property type="entry name" value="ZINC_FINGER_C2H2_1"/>
    <property type="match status" value="1"/>
</dbReference>
<gene>
    <name evidence="2" type="ORF">B0J11DRAFT_63946</name>
</gene>